<dbReference type="EMBL" id="KV424027">
    <property type="protein sequence ID" value="KZT53859.1"/>
    <property type="molecule type" value="Genomic_DNA"/>
</dbReference>
<feature type="compositionally biased region" description="Low complexity" evidence="1">
    <location>
        <begin position="123"/>
        <end position="142"/>
    </location>
</feature>
<sequence>MGTAPAPSGERRDGPPLPEGLELQAETFFPKLKTVHLEIPVQAMLLLLYRLDSPRPGGGDAPDVHQPRLGCTRVHPLSRASRSFRKSGCSSHGTHWTRPCPSLSPRRGRTTTAQPGRPRRTCGSRSSPRSPSRLASPLPLLPGRDLGAAERALGATRPRPAGVAARAVGARAGGERLGWRALVAELQTQGWLALAPPGVAVAWCLGKEEKDRFCTQGAEALAEPRNQAASRRMFGIVKMIHLQRFMVLANVFRGQEVLPNSVIRGMEGEGDVGEKIDRLQELAAETVQLLIWNRRTPALAELEKAYDVVAAALTPPQGEKYDLPFHWCALGGVLRCEGMRELPLQLDASLDFVFQPLDLRLLGQCWKGLESFLLNVNERRGHGEKLPERVVREQERIREASLQGRRDAEDYAMRTVEAEHDKGEKQRRYGEVVDPPRGPIEIGHPRVVASRLWEMNHWLARQAHNEPDAAYAARREAYRAEYKRHSTLERWDINYWNLPPLEPGFRVLEQADSDVPDINLSDLVAFSQQCRDLKHVRVDFNARNQLTDLSDLPEEPSSLALEKIDLTAHCRFDKPRYELVRWCRAHWPNARINMGGMQQEIMAPGRALKLSEFEMLKKGVPTLRQVLEEQSRGAVIVAPPAEEDTLPTERTVPAGDVNIDDRTPTFDVVDEHSMPIPSPATEGNGKKRARTPDSDDESAEHVPASRVKRLATGASRSQWRCLPPSSGPAQLGRARGGNEQAQAG</sequence>
<dbReference type="OrthoDB" id="10597009at2759"/>
<dbReference type="Proteomes" id="UP000076842">
    <property type="component" value="Unassembled WGS sequence"/>
</dbReference>
<dbReference type="AlphaFoldDB" id="A0A165E0H4"/>
<name>A0A165E0H4_9BASI</name>
<feature type="region of interest" description="Disordered" evidence="1">
    <location>
        <begin position="1"/>
        <end position="20"/>
    </location>
</feature>
<evidence type="ECO:0000313" key="3">
    <source>
        <dbReference type="Proteomes" id="UP000076842"/>
    </source>
</evidence>
<evidence type="ECO:0000313" key="2">
    <source>
        <dbReference type="EMBL" id="KZT53859.1"/>
    </source>
</evidence>
<protein>
    <submittedName>
        <fullName evidence="2">Uncharacterized protein</fullName>
    </submittedName>
</protein>
<feature type="region of interest" description="Disordered" evidence="1">
    <location>
        <begin position="82"/>
        <end position="142"/>
    </location>
</feature>
<gene>
    <name evidence="2" type="ORF">CALCODRAFT_500619</name>
</gene>
<evidence type="ECO:0000256" key="1">
    <source>
        <dbReference type="SAM" id="MobiDB-lite"/>
    </source>
</evidence>
<dbReference type="InParanoid" id="A0A165E0H4"/>
<keyword evidence="3" id="KW-1185">Reference proteome</keyword>
<feature type="compositionally biased region" description="Basic and acidic residues" evidence="1">
    <location>
        <begin position="659"/>
        <end position="673"/>
    </location>
</feature>
<accession>A0A165E0H4</accession>
<organism evidence="2 3">
    <name type="scientific">Calocera cornea HHB12733</name>
    <dbReference type="NCBI Taxonomy" id="1353952"/>
    <lineage>
        <taxon>Eukaryota</taxon>
        <taxon>Fungi</taxon>
        <taxon>Dikarya</taxon>
        <taxon>Basidiomycota</taxon>
        <taxon>Agaricomycotina</taxon>
        <taxon>Dacrymycetes</taxon>
        <taxon>Dacrymycetales</taxon>
        <taxon>Dacrymycetaceae</taxon>
        <taxon>Calocera</taxon>
    </lineage>
</organism>
<feature type="region of interest" description="Disordered" evidence="1">
    <location>
        <begin position="645"/>
        <end position="744"/>
    </location>
</feature>
<proteinExistence type="predicted"/>
<reference evidence="2 3" key="1">
    <citation type="journal article" date="2016" name="Mol. Biol. Evol.">
        <title>Comparative Genomics of Early-Diverging Mushroom-Forming Fungi Provides Insights into the Origins of Lignocellulose Decay Capabilities.</title>
        <authorList>
            <person name="Nagy L.G."/>
            <person name="Riley R."/>
            <person name="Tritt A."/>
            <person name="Adam C."/>
            <person name="Daum C."/>
            <person name="Floudas D."/>
            <person name="Sun H."/>
            <person name="Yadav J.S."/>
            <person name="Pangilinan J."/>
            <person name="Larsson K.H."/>
            <person name="Matsuura K."/>
            <person name="Barry K."/>
            <person name="Labutti K."/>
            <person name="Kuo R."/>
            <person name="Ohm R.A."/>
            <person name="Bhattacharya S.S."/>
            <person name="Shirouzu T."/>
            <person name="Yoshinaga Y."/>
            <person name="Martin F.M."/>
            <person name="Grigoriev I.V."/>
            <person name="Hibbett D.S."/>
        </authorList>
    </citation>
    <scope>NUCLEOTIDE SEQUENCE [LARGE SCALE GENOMIC DNA]</scope>
    <source>
        <strain evidence="2 3">HHB12733</strain>
    </source>
</reference>